<dbReference type="InterPro" id="IPR036388">
    <property type="entry name" value="WH-like_DNA-bd_sf"/>
</dbReference>
<dbReference type="Proteomes" id="UP001162483">
    <property type="component" value="Unassembled WGS sequence"/>
</dbReference>
<accession>A0ABN9D345</accession>
<feature type="non-terminal residue" evidence="1">
    <location>
        <position position="133"/>
    </location>
</feature>
<dbReference type="EMBL" id="CATNWA010014033">
    <property type="protein sequence ID" value="CAI9566389.1"/>
    <property type="molecule type" value="Genomic_DNA"/>
</dbReference>
<name>A0ABN9D345_9NEOB</name>
<evidence type="ECO:0000313" key="1">
    <source>
        <dbReference type="EMBL" id="CAI9566389.1"/>
    </source>
</evidence>
<keyword evidence="2" id="KW-1185">Reference proteome</keyword>
<proteinExistence type="predicted"/>
<organism evidence="1 2">
    <name type="scientific">Staurois parvus</name>
    <dbReference type="NCBI Taxonomy" id="386267"/>
    <lineage>
        <taxon>Eukaryota</taxon>
        <taxon>Metazoa</taxon>
        <taxon>Chordata</taxon>
        <taxon>Craniata</taxon>
        <taxon>Vertebrata</taxon>
        <taxon>Euteleostomi</taxon>
        <taxon>Amphibia</taxon>
        <taxon>Batrachia</taxon>
        <taxon>Anura</taxon>
        <taxon>Neobatrachia</taxon>
        <taxon>Ranoidea</taxon>
        <taxon>Ranidae</taxon>
        <taxon>Staurois</taxon>
    </lineage>
</organism>
<comment type="caution">
    <text evidence="1">The sequence shown here is derived from an EMBL/GenBank/DDBJ whole genome shotgun (WGS) entry which is preliminary data.</text>
</comment>
<protein>
    <recommendedName>
        <fullName evidence="3">Transposase Tc1-like domain-containing protein</fullName>
    </recommendedName>
</protein>
<gene>
    <name evidence="1" type="ORF">SPARVUS_LOCUS6368022</name>
</gene>
<evidence type="ECO:0008006" key="3">
    <source>
        <dbReference type="Google" id="ProtNLM"/>
    </source>
</evidence>
<reference evidence="1" key="1">
    <citation type="submission" date="2023-05" db="EMBL/GenBank/DDBJ databases">
        <authorList>
            <person name="Stuckert A."/>
        </authorList>
    </citation>
    <scope>NUCLEOTIDE SEQUENCE</scope>
</reference>
<sequence>MQTASTNICERLCNKLIRKISLLLNIPRSTDSGIIRKWKQLGTTPTQPQSGRPCKMTVWGQRMLKCTVCRSLQLSAESIAKDIKTACGLQINSGYRASWNGFPWPSSCIQALHHQVLYNASMQWRKAHHHWIL</sequence>
<evidence type="ECO:0000313" key="2">
    <source>
        <dbReference type="Proteomes" id="UP001162483"/>
    </source>
</evidence>
<dbReference type="Gene3D" id="1.10.10.10">
    <property type="entry name" value="Winged helix-like DNA-binding domain superfamily/Winged helix DNA-binding domain"/>
    <property type="match status" value="1"/>
</dbReference>